<keyword evidence="2" id="KW-1185">Reference proteome</keyword>
<sequence length="122" mass="13744">MEDHDSISISQAKTMFSRLDGPYGYTVNLNYPLKTLRLDAGIGGSCDGLVCVYLVENYNDIIHIWNPTTRKHKSLPSFGKGFILSISYGFGYDSSNDDYKVVRISNFNDSLEVKIYSLRTNS</sequence>
<dbReference type="EMBL" id="CM045758">
    <property type="protein sequence ID" value="KAI8032017.1"/>
    <property type="molecule type" value="Genomic_DNA"/>
</dbReference>
<organism evidence="1 2">
    <name type="scientific">Camellia lanceoleosa</name>
    <dbReference type="NCBI Taxonomy" id="1840588"/>
    <lineage>
        <taxon>Eukaryota</taxon>
        <taxon>Viridiplantae</taxon>
        <taxon>Streptophyta</taxon>
        <taxon>Embryophyta</taxon>
        <taxon>Tracheophyta</taxon>
        <taxon>Spermatophyta</taxon>
        <taxon>Magnoliopsida</taxon>
        <taxon>eudicotyledons</taxon>
        <taxon>Gunneridae</taxon>
        <taxon>Pentapetalae</taxon>
        <taxon>asterids</taxon>
        <taxon>Ericales</taxon>
        <taxon>Theaceae</taxon>
        <taxon>Camellia</taxon>
    </lineage>
</organism>
<comment type="caution">
    <text evidence="1">The sequence shown here is derived from an EMBL/GenBank/DDBJ whole genome shotgun (WGS) entry which is preliminary data.</text>
</comment>
<gene>
    <name evidence="1" type="ORF">LOK49_LG01G01398</name>
</gene>
<dbReference type="Proteomes" id="UP001060215">
    <property type="component" value="Chromosome 1"/>
</dbReference>
<reference evidence="1 2" key="1">
    <citation type="journal article" date="2022" name="Plant J.">
        <title>Chromosome-level genome of Camellia lanceoleosa provides a valuable resource for understanding genome evolution and self-incompatibility.</title>
        <authorList>
            <person name="Gong W."/>
            <person name="Xiao S."/>
            <person name="Wang L."/>
            <person name="Liao Z."/>
            <person name="Chang Y."/>
            <person name="Mo W."/>
            <person name="Hu G."/>
            <person name="Li W."/>
            <person name="Zhao G."/>
            <person name="Zhu H."/>
            <person name="Hu X."/>
            <person name="Ji K."/>
            <person name="Xiang X."/>
            <person name="Song Q."/>
            <person name="Yuan D."/>
            <person name="Jin S."/>
            <person name="Zhang L."/>
        </authorList>
    </citation>
    <scope>NUCLEOTIDE SEQUENCE [LARGE SCALE GENOMIC DNA]</scope>
    <source>
        <strain evidence="1">SQ_2022a</strain>
    </source>
</reference>
<protein>
    <submittedName>
        <fullName evidence="1">F-box/kelch-repeat protein</fullName>
    </submittedName>
</protein>
<proteinExistence type="predicted"/>
<evidence type="ECO:0000313" key="2">
    <source>
        <dbReference type="Proteomes" id="UP001060215"/>
    </source>
</evidence>
<evidence type="ECO:0000313" key="1">
    <source>
        <dbReference type="EMBL" id="KAI8032017.1"/>
    </source>
</evidence>
<name>A0ACC0J2W7_9ERIC</name>
<accession>A0ACC0J2W7</accession>